<comment type="caution">
    <text evidence="3">The sequence shown here is derived from an EMBL/GenBank/DDBJ whole genome shotgun (WGS) entry which is preliminary data.</text>
</comment>
<protein>
    <submittedName>
        <fullName evidence="3">Uncharacterized protein</fullName>
    </submittedName>
</protein>
<dbReference type="AlphaFoldDB" id="A0A8H5LPU0"/>
<sequence>MSDPQARPRLPVNSTDTPHRKPRSLGKYCLWFSGLIVLTVSAYYLHSVYISMHTVYRGTAYPQQFWNQSQTYSELSNGSFLLIQPLIANDQTFDVAVSVWIRGTEAEELKWRASQEGSDEDHQKDRLISLHDGEDALNDRKQLYHPLYSDIAFRGLRLSDKNKYASINFTLPTEKFREHRLPTDILIGTFVLIPTSPSLMDFVVNYSSYIPEEVWSKAPAVRTWPFPMGSEYTGEKTLADLALESFSLQTSLIQSHHMPSRCPDGNESETATADSVLDEFSSFKDGIINDHPHVTTWSQLRVVEQTHIMSLGGYNELHEKFKTRSCGRHFGDVKPLWRYCKRPYFGTETRLELEMKDSQGTHTGWAYSHYMTVFPSASGPMV</sequence>
<evidence type="ECO:0000256" key="2">
    <source>
        <dbReference type="SAM" id="Phobius"/>
    </source>
</evidence>
<keyword evidence="2" id="KW-0472">Membrane</keyword>
<gene>
    <name evidence="3" type="ORF">D9758_008112</name>
</gene>
<evidence type="ECO:0000256" key="1">
    <source>
        <dbReference type="SAM" id="MobiDB-lite"/>
    </source>
</evidence>
<accession>A0A8H5LPU0</accession>
<evidence type="ECO:0000313" key="4">
    <source>
        <dbReference type="Proteomes" id="UP000559256"/>
    </source>
</evidence>
<feature type="transmembrane region" description="Helical" evidence="2">
    <location>
        <begin position="28"/>
        <end position="45"/>
    </location>
</feature>
<dbReference type="OrthoDB" id="2548253at2759"/>
<name>A0A8H5LPU0_9AGAR</name>
<organism evidence="3 4">
    <name type="scientific">Tetrapyrgos nigripes</name>
    <dbReference type="NCBI Taxonomy" id="182062"/>
    <lineage>
        <taxon>Eukaryota</taxon>
        <taxon>Fungi</taxon>
        <taxon>Dikarya</taxon>
        <taxon>Basidiomycota</taxon>
        <taxon>Agaricomycotina</taxon>
        <taxon>Agaricomycetes</taxon>
        <taxon>Agaricomycetidae</taxon>
        <taxon>Agaricales</taxon>
        <taxon>Marasmiineae</taxon>
        <taxon>Marasmiaceae</taxon>
        <taxon>Tetrapyrgos</taxon>
    </lineage>
</organism>
<dbReference type="Proteomes" id="UP000559256">
    <property type="component" value="Unassembled WGS sequence"/>
</dbReference>
<keyword evidence="2" id="KW-1133">Transmembrane helix</keyword>
<keyword evidence="2" id="KW-0812">Transmembrane</keyword>
<reference evidence="3 4" key="1">
    <citation type="journal article" date="2020" name="ISME J.">
        <title>Uncovering the hidden diversity of litter-decomposition mechanisms in mushroom-forming fungi.</title>
        <authorList>
            <person name="Floudas D."/>
            <person name="Bentzer J."/>
            <person name="Ahren D."/>
            <person name="Johansson T."/>
            <person name="Persson P."/>
            <person name="Tunlid A."/>
        </authorList>
    </citation>
    <scope>NUCLEOTIDE SEQUENCE [LARGE SCALE GENOMIC DNA]</scope>
    <source>
        <strain evidence="3 4">CBS 291.85</strain>
    </source>
</reference>
<feature type="region of interest" description="Disordered" evidence="1">
    <location>
        <begin position="1"/>
        <end position="21"/>
    </location>
</feature>
<dbReference type="EMBL" id="JAACJM010000030">
    <property type="protein sequence ID" value="KAF5364956.1"/>
    <property type="molecule type" value="Genomic_DNA"/>
</dbReference>
<evidence type="ECO:0000313" key="3">
    <source>
        <dbReference type="EMBL" id="KAF5364956.1"/>
    </source>
</evidence>
<proteinExistence type="predicted"/>
<keyword evidence="4" id="KW-1185">Reference proteome</keyword>